<dbReference type="RefSeq" id="WP_145184399.1">
    <property type="nucleotide sequence ID" value="NZ_CP036266.1"/>
</dbReference>
<feature type="domain" description="Nudix hydrolase" evidence="1">
    <location>
        <begin position="31"/>
        <end position="158"/>
    </location>
</feature>
<dbReference type="PROSITE" id="PS51462">
    <property type="entry name" value="NUDIX"/>
    <property type="match status" value="1"/>
</dbReference>
<dbReference type="GO" id="GO:0016787">
    <property type="term" value="F:hydrolase activity"/>
    <property type="evidence" value="ECO:0007669"/>
    <property type="project" value="UniProtKB-KW"/>
</dbReference>
<dbReference type="PANTHER" id="PTHR10885:SF0">
    <property type="entry name" value="ISOPENTENYL-DIPHOSPHATE DELTA-ISOMERASE"/>
    <property type="match status" value="1"/>
</dbReference>
<dbReference type="Gene3D" id="3.90.79.10">
    <property type="entry name" value="Nucleoside Triphosphate Pyrophosphohydrolase"/>
    <property type="match status" value="1"/>
</dbReference>
<dbReference type="Proteomes" id="UP000320421">
    <property type="component" value="Chromosome"/>
</dbReference>
<dbReference type="InterPro" id="IPR000086">
    <property type="entry name" value="NUDIX_hydrolase_dom"/>
</dbReference>
<dbReference type="EMBL" id="CP036266">
    <property type="protein sequence ID" value="QDT20914.1"/>
    <property type="molecule type" value="Genomic_DNA"/>
</dbReference>
<dbReference type="OrthoDB" id="9786032at2"/>
<accession>A0A517PNG7</accession>
<evidence type="ECO:0000313" key="3">
    <source>
        <dbReference type="Proteomes" id="UP000320421"/>
    </source>
</evidence>
<dbReference type="SUPFAM" id="SSF55811">
    <property type="entry name" value="Nudix"/>
    <property type="match status" value="1"/>
</dbReference>
<dbReference type="AlphaFoldDB" id="A0A517PNG7"/>
<sequence>MSHSEELFDVVDADDRVLEQLPRSVVHARKLLHRAANIFVFNSRGELLLQYRAATKDEYPLTYTSSASGHLSAGEDYAESARREMQEEIGITTPLERLAKFPGTPHNAYEHTVLFRTVSDGPFMFDPVEIERAEFFSMADIERMLEENAEGFTPPFRQLFRWYRACYRD</sequence>
<evidence type="ECO:0000259" key="1">
    <source>
        <dbReference type="PROSITE" id="PS51462"/>
    </source>
</evidence>
<keyword evidence="2" id="KW-0378">Hydrolase</keyword>
<dbReference type="EC" id="3.6.-.-" evidence="2"/>
<dbReference type="CDD" id="cd04692">
    <property type="entry name" value="NUDIX_Hydrolase"/>
    <property type="match status" value="1"/>
</dbReference>
<organism evidence="2 3">
    <name type="scientific">Gimesia chilikensis</name>
    <dbReference type="NCBI Taxonomy" id="2605989"/>
    <lineage>
        <taxon>Bacteria</taxon>
        <taxon>Pseudomonadati</taxon>
        <taxon>Planctomycetota</taxon>
        <taxon>Planctomycetia</taxon>
        <taxon>Planctomycetales</taxon>
        <taxon>Planctomycetaceae</taxon>
        <taxon>Gimesia</taxon>
    </lineage>
</organism>
<keyword evidence="3" id="KW-1185">Reference proteome</keyword>
<proteinExistence type="predicted"/>
<dbReference type="Pfam" id="PF00293">
    <property type="entry name" value="NUDIX"/>
    <property type="match status" value="1"/>
</dbReference>
<reference evidence="2 3" key="1">
    <citation type="submission" date="2019-02" db="EMBL/GenBank/DDBJ databases">
        <title>Deep-cultivation of Planctomycetes and their phenomic and genomic characterization uncovers novel biology.</title>
        <authorList>
            <person name="Wiegand S."/>
            <person name="Jogler M."/>
            <person name="Boedeker C."/>
            <person name="Pinto D."/>
            <person name="Vollmers J."/>
            <person name="Rivas-Marin E."/>
            <person name="Kohn T."/>
            <person name="Peeters S.H."/>
            <person name="Heuer A."/>
            <person name="Rast P."/>
            <person name="Oberbeckmann S."/>
            <person name="Bunk B."/>
            <person name="Jeske O."/>
            <person name="Meyerdierks A."/>
            <person name="Storesund J.E."/>
            <person name="Kallscheuer N."/>
            <person name="Luecker S."/>
            <person name="Lage O.M."/>
            <person name="Pohl T."/>
            <person name="Merkel B.J."/>
            <person name="Hornburger P."/>
            <person name="Mueller R.-W."/>
            <person name="Bruemmer F."/>
            <person name="Labrenz M."/>
            <person name="Spormann A.M."/>
            <person name="Op den Camp H."/>
            <person name="Overmann J."/>
            <person name="Amann R."/>
            <person name="Jetten M.S.M."/>
            <person name="Mascher T."/>
            <person name="Medema M.H."/>
            <person name="Devos D.P."/>
            <person name="Kaster A.-K."/>
            <person name="Ovreas L."/>
            <person name="Rohde M."/>
            <person name="Galperin M.Y."/>
            <person name="Jogler C."/>
        </authorList>
    </citation>
    <scope>NUCLEOTIDE SEQUENCE [LARGE SCALE GENOMIC DNA]</scope>
    <source>
        <strain evidence="2 3">HG66A1</strain>
    </source>
</reference>
<name>A0A517PNG7_9PLAN</name>
<gene>
    <name evidence="2" type="primary">yfcD</name>
    <name evidence="2" type="ORF">HG66A1_27050</name>
</gene>
<dbReference type="PANTHER" id="PTHR10885">
    <property type="entry name" value="ISOPENTENYL-DIPHOSPHATE DELTA-ISOMERASE"/>
    <property type="match status" value="1"/>
</dbReference>
<protein>
    <submittedName>
        <fullName evidence="2">Putative Nudix hydrolase YfcD</fullName>
        <ecNumber evidence="2">3.6.-.-</ecNumber>
    </submittedName>
</protein>
<dbReference type="InterPro" id="IPR015797">
    <property type="entry name" value="NUDIX_hydrolase-like_dom_sf"/>
</dbReference>
<evidence type="ECO:0000313" key="2">
    <source>
        <dbReference type="EMBL" id="QDT20914.1"/>
    </source>
</evidence>